<gene>
    <name evidence="2" type="ORF">QP027_10445</name>
</gene>
<keyword evidence="1" id="KW-0812">Transmembrane</keyword>
<accession>A0ABY8VIW9</accession>
<evidence type="ECO:0000256" key="1">
    <source>
        <dbReference type="SAM" id="Phobius"/>
    </source>
</evidence>
<name>A0ABY8VIW9_9CORY</name>
<evidence type="ECO:0000313" key="2">
    <source>
        <dbReference type="EMBL" id="WIM67505.1"/>
    </source>
</evidence>
<sequence>MAMLDVAIVVLEGRNIRGLANDVHELRLSRLLTNSEADQTATAQRMQEVSARLVNIDEPIRWHDYAWVAGLFGILGFSVPGAAGLLLGATAVVFLLFAYGAINREHEYGQLKFHVTALADEIFADMESVEKQRKNPRLSEQIETFRDYYSEAETLAGQVSILTRMEQAVPFRV</sequence>
<reference evidence="2 3" key="1">
    <citation type="submission" date="2023-05" db="EMBL/GenBank/DDBJ databases">
        <title>Corynebacterium suedekumii sp. nov. and Corynebacterium breve sp. nov. isolated from raw cow's milk.</title>
        <authorList>
            <person name="Baer M.K."/>
            <person name="Mehl L."/>
            <person name="Hellmuth R."/>
            <person name="Marke G."/>
            <person name="Lipski A."/>
        </authorList>
    </citation>
    <scope>NUCLEOTIDE SEQUENCE [LARGE SCALE GENOMIC DNA]</scope>
    <source>
        <strain evidence="2 3">R4</strain>
    </source>
</reference>
<dbReference type="Proteomes" id="UP001225598">
    <property type="component" value="Chromosome"/>
</dbReference>
<keyword evidence="3" id="KW-1185">Reference proteome</keyword>
<organism evidence="2 3">
    <name type="scientific">Corynebacterium breve</name>
    <dbReference type="NCBI Taxonomy" id="3049799"/>
    <lineage>
        <taxon>Bacteria</taxon>
        <taxon>Bacillati</taxon>
        <taxon>Actinomycetota</taxon>
        <taxon>Actinomycetes</taxon>
        <taxon>Mycobacteriales</taxon>
        <taxon>Corynebacteriaceae</taxon>
        <taxon>Corynebacterium</taxon>
    </lineage>
</organism>
<dbReference type="RefSeq" id="WP_284824642.1">
    <property type="nucleotide sequence ID" value="NZ_CP126969.1"/>
</dbReference>
<keyword evidence="1" id="KW-1133">Transmembrane helix</keyword>
<feature type="transmembrane region" description="Helical" evidence="1">
    <location>
        <begin position="65"/>
        <end position="98"/>
    </location>
</feature>
<dbReference type="EMBL" id="CP126969">
    <property type="protein sequence ID" value="WIM67505.1"/>
    <property type="molecule type" value="Genomic_DNA"/>
</dbReference>
<evidence type="ECO:0000313" key="3">
    <source>
        <dbReference type="Proteomes" id="UP001225598"/>
    </source>
</evidence>
<protein>
    <recommendedName>
        <fullName evidence="4">SLATT domain-containing protein</fullName>
    </recommendedName>
</protein>
<proteinExistence type="predicted"/>
<keyword evidence="1" id="KW-0472">Membrane</keyword>
<evidence type="ECO:0008006" key="4">
    <source>
        <dbReference type="Google" id="ProtNLM"/>
    </source>
</evidence>